<accession>A0A919T660</accession>
<protein>
    <submittedName>
        <fullName evidence="1">Uncharacterized protein</fullName>
    </submittedName>
</protein>
<keyword evidence="2" id="KW-1185">Reference proteome</keyword>
<reference evidence="1 2" key="1">
    <citation type="submission" date="2021-03" db="EMBL/GenBank/DDBJ databases">
        <title>Whole genome shotgun sequence of Actinoplanes toevensis NBRC 105298.</title>
        <authorList>
            <person name="Komaki H."/>
            <person name="Tamura T."/>
        </authorList>
    </citation>
    <scope>NUCLEOTIDE SEQUENCE [LARGE SCALE GENOMIC DNA]</scope>
    <source>
        <strain evidence="1 2">NBRC 105298</strain>
    </source>
</reference>
<comment type="caution">
    <text evidence="1">The sequence shown here is derived from an EMBL/GenBank/DDBJ whole genome shotgun (WGS) entry which is preliminary data.</text>
</comment>
<name>A0A919T660_9ACTN</name>
<dbReference type="EMBL" id="BOQN01000006">
    <property type="protein sequence ID" value="GIM88726.1"/>
    <property type="molecule type" value="Genomic_DNA"/>
</dbReference>
<evidence type="ECO:0000313" key="2">
    <source>
        <dbReference type="Proteomes" id="UP000677082"/>
    </source>
</evidence>
<proteinExistence type="predicted"/>
<dbReference type="AlphaFoldDB" id="A0A919T660"/>
<evidence type="ECO:0000313" key="1">
    <source>
        <dbReference type="EMBL" id="GIM88726.1"/>
    </source>
</evidence>
<sequence>MTPTIGEPTMTDPKTPVWVTIAVHVGGETKTFEADATTASNPYEIANGLLSGLHTEASRTINRQAMDYSRSNR</sequence>
<organism evidence="1 2">
    <name type="scientific">Paractinoplanes toevensis</name>
    <dbReference type="NCBI Taxonomy" id="571911"/>
    <lineage>
        <taxon>Bacteria</taxon>
        <taxon>Bacillati</taxon>
        <taxon>Actinomycetota</taxon>
        <taxon>Actinomycetes</taxon>
        <taxon>Micromonosporales</taxon>
        <taxon>Micromonosporaceae</taxon>
        <taxon>Paractinoplanes</taxon>
    </lineage>
</organism>
<gene>
    <name evidence="1" type="ORF">Ato02nite_005190</name>
</gene>
<dbReference type="Proteomes" id="UP000677082">
    <property type="component" value="Unassembled WGS sequence"/>
</dbReference>